<feature type="signal peptide" evidence="1">
    <location>
        <begin position="1"/>
        <end position="21"/>
    </location>
</feature>
<dbReference type="EMBL" id="CXSU01000005">
    <property type="protein sequence ID" value="CTQ48623.1"/>
    <property type="molecule type" value="Genomic_DNA"/>
</dbReference>
<dbReference type="PROSITE" id="PS51257">
    <property type="entry name" value="PROKAR_LIPOPROTEIN"/>
    <property type="match status" value="1"/>
</dbReference>
<gene>
    <name evidence="2" type="ORF">JDO7802_00627</name>
</gene>
<name>A0A0M6YGL3_9RHOB</name>
<dbReference type="Proteomes" id="UP000049222">
    <property type="component" value="Unassembled WGS sequence"/>
</dbReference>
<evidence type="ECO:0000313" key="3">
    <source>
        <dbReference type="Proteomes" id="UP000049222"/>
    </source>
</evidence>
<dbReference type="RefSeq" id="WP_055082465.1">
    <property type="nucleotide sequence ID" value="NZ_CXSU01000005.1"/>
</dbReference>
<organism evidence="2 3">
    <name type="scientific">Jannaschia donghaensis</name>
    <dbReference type="NCBI Taxonomy" id="420998"/>
    <lineage>
        <taxon>Bacteria</taxon>
        <taxon>Pseudomonadati</taxon>
        <taxon>Pseudomonadota</taxon>
        <taxon>Alphaproteobacteria</taxon>
        <taxon>Rhodobacterales</taxon>
        <taxon>Roseobacteraceae</taxon>
        <taxon>Jannaschia</taxon>
    </lineage>
</organism>
<protein>
    <submittedName>
        <fullName evidence="2">Uncharacterized protein</fullName>
    </submittedName>
</protein>
<keyword evidence="1" id="KW-0732">Signal</keyword>
<keyword evidence="3" id="KW-1185">Reference proteome</keyword>
<proteinExistence type="predicted"/>
<evidence type="ECO:0000256" key="1">
    <source>
        <dbReference type="SAM" id="SignalP"/>
    </source>
</evidence>
<dbReference type="AlphaFoldDB" id="A0A0M6YGL3"/>
<sequence>MTFTRIAFVAALIAGLSACSAERVVDRTVDTTLFAGKTVVKTGVGAGKLVVRGTGAAIGYGDE</sequence>
<evidence type="ECO:0000313" key="2">
    <source>
        <dbReference type="EMBL" id="CTQ48623.1"/>
    </source>
</evidence>
<reference evidence="2 3" key="1">
    <citation type="submission" date="2015-07" db="EMBL/GenBank/DDBJ databases">
        <authorList>
            <person name="Noorani M."/>
        </authorList>
    </citation>
    <scope>NUCLEOTIDE SEQUENCE [LARGE SCALE GENOMIC DNA]</scope>
    <source>
        <strain evidence="2 3">CECT 7802</strain>
    </source>
</reference>
<feature type="chain" id="PRO_5005807835" evidence="1">
    <location>
        <begin position="22"/>
        <end position="63"/>
    </location>
</feature>
<accession>A0A0M6YGL3</accession>